<dbReference type="Proteomes" id="UP000310719">
    <property type="component" value="Chromosome"/>
</dbReference>
<evidence type="ECO:0000256" key="1">
    <source>
        <dbReference type="ARBA" id="ARBA00022553"/>
    </source>
</evidence>
<dbReference type="Proteomes" id="UP001357437">
    <property type="component" value="Unassembled WGS sequence"/>
</dbReference>
<dbReference type="InterPro" id="IPR011006">
    <property type="entry name" value="CheY-like_superfamily"/>
</dbReference>
<evidence type="ECO:0000259" key="6">
    <source>
        <dbReference type="PROSITE" id="PS50110"/>
    </source>
</evidence>
<reference evidence="10" key="2">
    <citation type="submission" date="2017-09" db="EMBL/GenBank/DDBJ databases">
        <title>FDA dAtabase for Regulatory Grade micrObial Sequences (FDA-ARGOS): Supporting development and validation of Infectious Disease Dx tests.</title>
        <authorList>
            <person name="Minogue T."/>
            <person name="Wolcott M."/>
            <person name="Wasieloski L."/>
            <person name="Aguilar W."/>
            <person name="Moore D."/>
            <person name="Tallon L."/>
            <person name="Sadzewicz L."/>
            <person name="Ott S."/>
            <person name="Zhao X."/>
            <person name="Nagaraj S."/>
            <person name="Vavikolanu K."/>
            <person name="Aluvathingal J."/>
            <person name="Nadendla S."/>
            <person name="Sichtig H."/>
        </authorList>
    </citation>
    <scope>NUCLEOTIDE SEQUENCE [LARGE SCALE GENOMIC DNA]</scope>
    <source>
        <strain evidence="10">FDAARGOS_404</strain>
    </source>
</reference>
<evidence type="ECO:0000313" key="7">
    <source>
        <dbReference type="EMBL" id="MEC3936328.1"/>
    </source>
</evidence>
<keyword evidence="12" id="KW-1185">Reference proteome</keyword>
<protein>
    <submittedName>
        <fullName evidence="9">Capsular synthesis regulator component B</fullName>
    </submittedName>
    <submittedName>
        <fullName evidence="8">DNA-binding response regulator</fullName>
    </submittedName>
    <submittedName>
        <fullName evidence="7">Response regulator transcription factor</fullName>
    </submittedName>
</protein>
<dbReference type="Gene3D" id="3.40.50.2300">
    <property type="match status" value="1"/>
</dbReference>
<dbReference type="EMBL" id="JAYMCU010000012">
    <property type="protein sequence ID" value="MEC3936328.1"/>
    <property type="molecule type" value="Genomic_DNA"/>
</dbReference>
<organism evidence="9 11">
    <name type="scientific">Leclercia adecarboxylata</name>
    <dbReference type="NCBI Taxonomy" id="83655"/>
    <lineage>
        <taxon>Bacteria</taxon>
        <taxon>Pseudomonadati</taxon>
        <taxon>Pseudomonadota</taxon>
        <taxon>Gammaproteobacteria</taxon>
        <taxon>Enterobacterales</taxon>
        <taxon>Enterobacteriaceae</taxon>
        <taxon>Leclercia</taxon>
    </lineage>
</organism>
<evidence type="ECO:0000313" key="10">
    <source>
        <dbReference type="Proteomes" id="UP000222768"/>
    </source>
</evidence>
<dbReference type="GO" id="GO:0000160">
    <property type="term" value="P:phosphorelay signal transduction system"/>
    <property type="evidence" value="ECO:0007669"/>
    <property type="project" value="InterPro"/>
</dbReference>
<dbReference type="EMBL" id="PDLK01000002">
    <property type="protein sequence ID" value="PHH05961.1"/>
    <property type="molecule type" value="Genomic_DNA"/>
</dbReference>
<evidence type="ECO:0000313" key="12">
    <source>
        <dbReference type="Proteomes" id="UP001357437"/>
    </source>
</evidence>
<evidence type="ECO:0000313" key="11">
    <source>
        <dbReference type="Proteomes" id="UP000310719"/>
    </source>
</evidence>
<dbReference type="RefSeq" id="WP_032614242.1">
    <property type="nucleotide sequence ID" value="NZ_CBCXZU010000005.1"/>
</dbReference>
<dbReference type="PANTHER" id="PTHR43214">
    <property type="entry name" value="TWO-COMPONENT RESPONSE REGULATOR"/>
    <property type="match status" value="1"/>
</dbReference>
<evidence type="ECO:0000256" key="3">
    <source>
        <dbReference type="ARBA" id="ARBA00023125"/>
    </source>
</evidence>
<feature type="domain" description="HTH luxR-type" evidence="5">
    <location>
        <begin position="144"/>
        <end position="209"/>
    </location>
</feature>
<dbReference type="InterPro" id="IPR058245">
    <property type="entry name" value="NreC/VraR/RcsB-like_REC"/>
</dbReference>
<keyword evidence="1" id="KW-0597">Phosphoprotein</keyword>
<evidence type="ECO:0000256" key="2">
    <source>
        <dbReference type="ARBA" id="ARBA00023012"/>
    </source>
</evidence>
<dbReference type="Pfam" id="PF00196">
    <property type="entry name" value="GerE"/>
    <property type="match status" value="1"/>
</dbReference>
<reference evidence="8" key="1">
    <citation type="submission" date="2017-09" db="EMBL/GenBank/DDBJ databases">
        <title>FDA dAtabase for Regulatory Grade micrObial Sequences (FDA-ARGOS): Supporting development and validation of Infectious Disease Dx tests.</title>
        <authorList>
            <person name="Minogue T."/>
            <person name="Wolcott M."/>
            <person name="Wasieloski L."/>
            <person name="Aguilar W."/>
            <person name="Moore D."/>
            <person name="Tallon L.J."/>
            <person name="Sadzewicz L."/>
            <person name="Ott S."/>
            <person name="Zhao X."/>
            <person name="Nagaraj S."/>
            <person name="Vavikolanu K."/>
            <person name="Aluvathingal J."/>
            <person name="Nadendla S."/>
            <person name="Sichtig H."/>
        </authorList>
    </citation>
    <scope>NUCLEOTIDE SEQUENCE</scope>
    <source>
        <strain evidence="8">FDAARGOS_404</strain>
    </source>
</reference>
<dbReference type="PANTHER" id="PTHR43214:SF17">
    <property type="entry name" value="TRANSCRIPTIONAL REGULATORY PROTEIN RCSB"/>
    <property type="match status" value="1"/>
</dbReference>
<dbReference type="SMART" id="SM00421">
    <property type="entry name" value="HTH_LUXR"/>
    <property type="match status" value="1"/>
</dbReference>
<dbReference type="InterPro" id="IPR000792">
    <property type="entry name" value="Tscrpt_reg_LuxR_C"/>
</dbReference>
<dbReference type="SMART" id="SM00448">
    <property type="entry name" value="REC"/>
    <property type="match status" value="1"/>
</dbReference>
<dbReference type="CDD" id="cd06170">
    <property type="entry name" value="LuxR_C_like"/>
    <property type="match status" value="1"/>
</dbReference>
<accession>A0A3E1ZUZ3</accession>
<proteinExistence type="predicted"/>
<name>A0A3E1ZUZ3_9ENTR</name>
<reference evidence="7 12" key="4">
    <citation type="submission" date="2024-01" db="EMBL/GenBank/DDBJ databases">
        <title>Comparative Genomics of Leclercia adecarboxylata Strains Isolated from Several Sources.</title>
        <authorList>
            <person name="Yescas-Zazueta V."/>
            <person name="Balbuena-Alonso M.G."/>
            <person name="Valencia D."/>
            <person name="Mendez-Pfeiffer P.A."/>
            <person name="Ballesteros-Monrreal M.G."/>
            <person name="Rocha-Gracia R.D.C."/>
            <person name="Barrios-Villa E."/>
        </authorList>
    </citation>
    <scope>NUCLEOTIDE SEQUENCE [LARGE SCALE GENOMIC DNA]</scope>
    <source>
        <strain evidence="7 12">33MEM</strain>
    </source>
</reference>
<dbReference type="InterPro" id="IPR001789">
    <property type="entry name" value="Sig_transdc_resp-reg_receiver"/>
</dbReference>
<dbReference type="PRINTS" id="PR00038">
    <property type="entry name" value="HTHLUXR"/>
</dbReference>
<evidence type="ECO:0000256" key="4">
    <source>
        <dbReference type="PROSITE-ProRule" id="PRU00169"/>
    </source>
</evidence>
<dbReference type="CDD" id="cd17535">
    <property type="entry name" value="REC_NarL-like"/>
    <property type="match status" value="1"/>
</dbReference>
<dbReference type="Proteomes" id="UP000222768">
    <property type="component" value="Unassembled WGS sequence"/>
</dbReference>
<dbReference type="InterPro" id="IPR039420">
    <property type="entry name" value="WalR-like"/>
</dbReference>
<dbReference type="GeneID" id="30330936"/>
<comment type="caution">
    <text evidence="4">Lacks conserved residue(s) required for the propagation of feature annotation.</text>
</comment>
<keyword evidence="2" id="KW-0902">Two-component regulatory system</keyword>
<dbReference type="GO" id="GO:0003677">
    <property type="term" value="F:DNA binding"/>
    <property type="evidence" value="ECO:0007669"/>
    <property type="project" value="UniProtKB-KW"/>
</dbReference>
<evidence type="ECO:0000313" key="8">
    <source>
        <dbReference type="EMBL" id="PHH05961.1"/>
    </source>
</evidence>
<gene>
    <name evidence="9" type="primary">rcsB_2</name>
    <name evidence="8" type="ORF">CRX53_19465</name>
    <name evidence="9" type="ORF">NCTC13032_06399</name>
    <name evidence="7" type="ORF">VOF76_09140</name>
</gene>
<dbReference type="PROSITE" id="PS50110">
    <property type="entry name" value="RESPONSE_REGULATORY"/>
    <property type="match status" value="1"/>
</dbReference>
<evidence type="ECO:0000259" key="5">
    <source>
        <dbReference type="PROSITE" id="PS50043"/>
    </source>
</evidence>
<dbReference type="EMBL" id="LR590464">
    <property type="protein sequence ID" value="VTP79744.1"/>
    <property type="molecule type" value="Genomic_DNA"/>
</dbReference>
<dbReference type="OrthoDB" id="9780593at2"/>
<evidence type="ECO:0000313" key="9">
    <source>
        <dbReference type="EMBL" id="VTP79744.1"/>
    </source>
</evidence>
<dbReference type="InterPro" id="IPR016032">
    <property type="entry name" value="Sig_transdc_resp-reg_C-effctor"/>
</dbReference>
<sequence>MTMKMVIADEYTVIRRGVRAMISNNASLTLSFCGEADSVGELLALLARETPDILLLGYTLRDPQNGMEGLALVKWLTRHYPALQVMMLSPDTNPLMIRLALEAGAKAWLSRHSDEKILSQALQSVIDGEVYVERTLMNALFKGGKMMNETLSVRETDVLRLICRGLSLTDISRRMHLSIKTVSAHKMRAMEKLGVKNSCQLYCLLAKTRMFDMAL</sequence>
<feature type="domain" description="Response regulatory" evidence="6">
    <location>
        <begin position="4"/>
        <end position="126"/>
    </location>
</feature>
<dbReference type="SUPFAM" id="SSF52172">
    <property type="entry name" value="CheY-like"/>
    <property type="match status" value="1"/>
</dbReference>
<dbReference type="GO" id="GO:0006355">
    <property type="term" value="P:regulation of DNA-templated transcription"/>
    <property type="evidence" value="ECO:0007669"/>
    <property type="project" value="InterPro"/>
</dbReference>
<dbReference type="Pfam" id="PF00072">
    <property type="entry name" value="Response_reg"/>
    <property type="match status" value="1"/>
</dbReference>
<keyword evidence="3 8" id="KW-0238">DNA-binding</keyword>
<dbReference type="SUPFAM" id="SSF46894">
    <property type="entry name" value="C-terminal effector domain of the bipartite response regulators"/>
    <property type="match status" value="1"/>
</dbReference>
<dbReference type="KEGG" id="lax:APT61_03460"/>
<dbReference type="STRING" id="83655.APT61_03460"/>
<reference evidence="9 11" key="3">
    <citation type="submission" date="2019-05" db="EMBL/GenBank/DDBJ databases">
        <authorList>
            <consortium name="Pathogen Informatics"/>
        </authorList>
    </citation>
    <scope>NUCLEOTIDE SEQUENCE [LARGE SCALE GENOMIC DNA]</scope>
    <source>
        <strain evidence="9 11">NCTC13032</strain>
    </source>
</reference>
<dbReference type="AlphaFoldDB" id="A0A3E1ZUZ3"/>
<dbReference type="PROSITE" id="PS50043">
    <property type="entry name" value="HTH_LUXR_2"/>
    <property type="match status" value="1"/>
</dbReference>